<organism evidence="12 13">
    <name type="scientific">Malassezia restricta (strain ATCC 96810 / NBRC 103918 / CBS 7877)</name>
    <name type="common">Seborrheic dermatitis infection agent</name>
    <dbReference type="NCBI Taxonomy" id="425264"/>
    <lineage>
        <taxon>Eukaryota</taxon>
        <taxon>Fungi</taxon>
        <taxon>Dikarya</taxon>
        <taxon>Basidiomycota</taxon>
        <taxon>Ustilaginomycotina</taxon>
        <taxon>Malasseziomycetes</taxon>
        <taxon>Malasseziales</taxon>
        <taxon>Malasseziaceae</taxon>
        <taxon>Malassezia</taxon>
    </lineage>
</organism>
<dbReference type="GO" id="GO:0061665">
    <property type="term" value="F:SUMO ligase activity"/>
    <property type="evidence" value="ECO:0007669"/>
    <property type="project" value="TreeGrafter"/>
</dbReference>
<dbReference type="PANTHER" id="PTHR21330:SF1">
    <property type="entry name" value="E3 SUMO-PROTEIN LIGASE NSE2"/>
    <property type="match status" value="1"/>
</dbReference>
<evidence type="ECO:0000256" key="7">
    <source>
        <dbReference type="ARBA" id="ARBA00022786"/>
    </source>
</evidence>
<comment type="subcellular location">
    <subcellularLocation>
        <location evidence="1">Nucleus</location>
    </subcellularLocation>
</comment>
<dbReference type="UniPathway" id="UPA00886"/>
<dbReference type="InterPro" id="IPR026846">
    <property type="entry name" value="Nse2(Mms21)"/>
</dbReference>
<keyword evidence="7" id="KW-0833">Ubl conjugation pathway</keyword>
<comment type="pathway">
    <text evidence="2">Protein modification; protein sumoylation.</text>
</comment>
<evidence type="ECO:0000256" key="10">
    <source>
        <dbReference type="PROSITE-ProRule" id="PRU00452"/>
    </source>
</evidence>
<protein>
    <submittedName>
        <fullName evidence="12">E3 SUMO-protein ligase nse2</fullName>
        <ecNumber evidence="12">6.3.2.-</ecNumber>
    </submittedName>
</protein>
<keyword evidence="13" id="KW-1185">Reference proteome</keyword>
<dbReference type="GO" id="GO:0000724">
    <property type="term" value="P:double-strand break repair via homologous recombination"/>
    <property type="evidence" value="ECO:0007669"/>
    <property type="project" value="InterPro"/>
</dbReference>
<accession>A0A3G2S2A1</accession>
<evidence type="ECO:0000313" key="12">
    <source>
        <dbReference type="EMBL" id="AYO41896.1"/>
    </source>
</evidence>
<evidence type="ECO:0000256" key="3">
    <source>
        <dbReference type="ARBA" id="ARBA00008212"/>
    </source>
</evidence>
<dbReference type="OrthoDB" id="26899at2759"/>
<dbReference type="GO" id="GO:0016874">
    <property type="term" value="F:ligase activity"/>
    <property type="evidence" value="ECO:0007669"/>
    <property type="project" value="UniProtKB-KW"/>
</dbReference>
<evidence type="ECO:0000256" key="5">
    <source>
        <dbReference type="ARBA" id="ARBA00022723"/>
    </source>
</evidence>
<dbReference type="STRING" id="425264.A0A3G2S2A1"/>
<dbReference type="SUPFAM" id="SSF57850">
    <property type="entry name" value="RING/U-box"/>
    <property type="match status" value="1"/>
</dbReference>
<keyword evidence="8" id="KW-0862">Zinc</keyword>
<evidence type="ECO:0000256" key="2">
    <source>
        <dbReference type="ARBA" id="ARBA00004718"/>
    </source>
</evidence>
<sequence>MEAAVDLAPHVRPMMAQHRSTIAMLRTQLEILPDVAAELEEQTTESERVSRLDQVARDMIDMLMEAETRLQILEELGTSMSSSQTTSLADTYGERVQAKMDGYQAQTARQRYARHPAYIEFRSRVWEVSHQGAMPPLVDLLPREPGDDDVAATPAGEDEEDIVVGGAVLQLRCPLTAHLLQDPVVNTTCQHAYSREAISLYMSENRTRSGSVQCPATGCTASVTRSTLQDAPALKRRVERYERHQLRLEEQRRTQLGTTTLLD</sequence>
<name>A0A3G2S2A1_MALR7</name>
<evidence type="ECO:0000256" key="1">
    <source>
        <dbReference type="ARBA" id="ARBA00004123"/>
    </source>
</evidence>
<keyword evidence="6 10" id="KW-0863">Zinc-finger</keyword>
<dbReference type="Pfam" id="PF11789">
    <property type="entry name" value="zf-Nse"/>
    <property type="match status" value="1"/>
</dbReference>
<dbReference type="GO" id="GO:0016925">
    <property type="term" value="P:protein sumoylation"/>
    <property type="evidence" value="ECO:0007669"/>
    <property type="project" value="UniProtKB-UniPathway"/>
</dbReference>
<keyword evidence="9" id="KW-0539">Nucleus</keyword>
<comment type="similarity">
    <text evidence="3">Belongs to the NSE2 family.</text>
</comment>
<dbReference type="GO" id="GO:0008270">
    <property type="term" value="F:zinc ion binding"/>
    <property type="evidence" value="ECO:0007669"/>
    <property type="project" value="UniProtKB-KW"/>
</dbReference>
<dbReference type="GO" id="GO:0005634">
    <property type="term" value="C:nucleus"/>
    <property type="evidence" value="ECO:0007669"/>
    <property type="project" value="UniProtKB-SubCell"/>
</dbReference>
<dbReference type="Gene3D" id="3.30.40.10">
    <property type="entry name" value="Zinc/RING finger domain, C3HC4 (zinc finger)"/>
    <property type="match status" value="1"/>
</dbReference>
<keyword evidence="12" id="KW-0436">Ligase</keyword>
<proteinExistence type="inferred from homology"/>
<dbReference type="InterPro" id="IPR004181">
    <property type="entry name" value="Znf_MIZ"/>
</dbReference>
<dbReference type="PANTHER" id="PTHR21330">
    <property type="entry name" value="E3 SUMO-PROTEIN LIGASE NSE2"/>
    <property type="match status" value="1"/>
</dbReference>
<evidence type="ECO:0000256" key="6">
    <source>
        <dbReference type="ARBA" id="ARBA00022771"/>
    </source>
</evidence>
<keyword evidence="4" id="KW-0808">Transferase</keyword>
<dbReference type="VEuPathDB" id="FungiDB:DNF11_0946"/>
<dbReference type="GO" id="GO:0030915">
    <property type="term" value="C:Smc5-Smc6 complex"/>
    <property type="evidence" value="ECO:0007669"/>
    <property type="project" value="InterPro"/>
</dbReference>
<dbReference type="InterPro" id="IPR013083">
    <property type="entry name" value="Znf_RING/FYVE/PHD"/>
</dbReference>
<dbReference type="EMBL" id="CP033149">
    <property type="protein sequence ID" value="AYO41896.1"/>
    <property type="molecule type" value="Genomic_DNA"/>
</dbReference>
<dbReference type="PROSITE" id="PS51044">
    <property type="entry name" value="ZF_SP_RING"/>
    <property type="match status" value="1"/>
</dbReference>
<reference evidence="12 13" key="1">
    <citation type="submission" date="2018-10" db="EMBL/GenBank/DDBJ databases">
        <title>Complete genome sequence of Malassezia restricta CBS 7877.</title>
        <authorList>
            <person name="Morand S.C."/>
            <person name="Bertignac M."/>
            <person name="Iltis A."/>
            <person name="Kolder I."/>
            <person name="Pirovano W."/>
            <person name="Jourdain R."/>
            <person name="Clavaud C."/>
        </authorList>
    </citation>
    <scope>NUCLEOTIDE SEQUENCE [LARGE SCALE GENOMIC DNA]</scope>
    <source>
        <strain evidence="12 13">CBS 7877</strain>
    </source>
</reference>
<evidence type="ECO:0000259" key="11">
    <source>
        <dbReference type="PROSITE" id="PS51044"/>
    </source>
</evidence>
<evidence type="ECO:0000256" key="4">
    <source>
        <dbReference type="ARBA" id="ARBA00022679"/>
    </source>
</evidence>
<evidence type="ECO:0000313" key="13">
    <source>
        <dbReference type="Proteomes" id="UP000269793"/>
    </source>
</evidence>
<keyword evidence="5" id="KW-0479">Metal-binding</keyword>
<evidence type="ECO:0000256" key="9">
    <source>
        <dbReference type="ARBA" id="ARBA00023242"/>
    </source>
</evidence>
<dbReference type="CDD" id="cd16651">
    <property type="entry name" value="SPL-RING_NSE2"/>
    <property type="match status" value="1"/>
</dbReference>
<dbReference type="Proteomes" id="UP000269793">
    <property type="component" value="Chromosome II"/>
</dbReference>
<gene>
    <name evidence="12" type="primary">nse2</name>
    <name evidence="12" type="ORF">DNF11_0946</name>
</gene>
<dbReference type="AlphaFoldDB" id="A0A3G2S2A1"/>
<evidence type="ECO:0000256" key="8">
    <source>
        <dbReference type="ARBA" id="ARBA00022833"/>
    </source>
</evidence>
<feature type="domain" description="SP-RING-type" evidence="11">
    <location>
        <begin position="158"/>
        <end position="243"/>
    </location>
</feature>
<dbReference type="EC" id="6.3.2.-" evidence="12"/>